<accession>A0A2T5HM35</accession>
<evidence type="ECO:0000256" key="2">
    <source>
        <dbReference type="ARBA" id="ARBA00008711"/>
    </source>
</evidence>
<dbReference type="Gene3D" id="1.10.10.60">
    <property type="entry name" value="Homeodomain-like"/>
    <property type="match status" value="1"/>
</dbReference>
<dbReference type="InterPro" id="IPR035451">
    <property type="entry name" value="Ada-like_dom_sf"/>
</dbReference>
<evidence type="ECO:0000259" key="16">
    <source>
        <dbReference type="PROSITE" id="PS01124"/>
    </source>
</evidence>
<evidence type="ECO:0000256" key="13">
    <source>
        <dbReference type="ARBA" id="ARBA00049348"/>
    </source>
</evidence>
<evidence type="ECO:0000256" key="10">
    <source>
        <dbReference type="ARBA" id="ARBA00023125"/>
    </source>
</evidence>
<comment type="caution">
    <text evidence="17">The sequence shown here is derived from an EMBL/GenBank/DDBJ whole genome shotgun (WGS) entry which is preliminary data.</text>
</comment>
<proteinExistence type="inferred from homology"/>
<dbReference type="GO" id="GO:0043565">
    <property type="term" value="F:sequence-specific DNA binding"/>
    <property type="evidence" value="ECO:0007669"/>
    <property type="project" value="InterPro"/>
</dbReference>
<evidence type="ECO:0000256" key="12">
    <source>
        <dbReference type="ARBA" id="ARBA00023204"/>
    </source>
</evidence>
<dbReference type="Pfam" id="PF02805">
    <property type="entry name" value="Ada_Zn_binding"/>
    <property type="match status" value="1"/>
</dbReference>
<evidence type="ECO:0000313" key="18">
    <source>
        <dbReference type="Proteomes" id="UP000244077"/>
    </source>
</evidence>
<protein>
    <recommendedName>
        <fullName evidence="3">methylated-DNA--[protein]-cysteine S-methyltransferase</fullName>
        <ecNumber evidence="3">2.1.1.63</ecNumber>
    </recommendedName>
</protein>
<comment type="cofactor">
    <cofactor evidence="15">
        <name>Zn(2+)</name>
        <dbReference type="ChEBI" id="CHEBI:29105"/>
    </cofactor>
    <text evidence="15">Binds 1 zinc ion per subunit.</text>
</comment>
<dbReference type="NCBIfam" id="TIGR00589">
    <property type="entry name" value="ogt"/>
    <property type="match status" value="1"/>
</dbReference>
<dbReference type="GO" id="GO:0032259">
    <property type="term" value="P:methylation"/>
    <property type="evidence" value="ECO:0007669"/>
    <property type="project" value="UniProtKB-KW"/>
</dbReference>
<keyword evidence="9 15" id="KW-0862">Zinc</keyword>
<dbReference type="SUPFAM" id="SSF53155">
    <property type="entry name" value="Methylated DNA-protein cysteine methyltransferase domain"/>
    <property type="match status" value="1"/>
</dbReference>
<dbReference type="AlphaFoldDB" id="A0A2T5HM35"/>
<reference evidence="17 18" key="1">
    <citation type="submission" date="2018-04" db="EMBL/GenBank/DDBJ databases">
        <title>Genomic Encyclopedia of Archaeal and Bacterial Type Strains, Phase II (KMG-II): from individual species to whole genera.</title>
        <authorList>
            <person name="Goeker M."/>
        </authorList>
    </citation>
    <scope>NUCLEOTIDE SEQUENCE [LARGE SCALE GENOMIC DNA]</scope>
    <source>
        <strain evidence="17 18">DSM 100434</strain>
    </source>
</reference>
<dbReference type="InterPro" id="IPR036388">
    <property type="entry name" value="WH-like_DNA-bd_sf"/>
</dbReference>
<dbReference type="GO" id="GO:0003908">
    <property type="term" value="F:methylated-DNA-[protein]-cysteine S-methyltransferase activity"/>
    <property type="evidence" value="ECO:0007669"/>
    <property type="project" value="UniProtKB-EC"/>
</dbReference>
<feature type="active site" description="Nucleophile; methyl group acceptor from methylphosphotriester" evidence="14">
    <location>
        <position position="55"/>
    </location>
</feature>
<keyword evidence="11" id="KW-0010">Activator</keyword>
<feature type="binding site" evidence="15">
    <location>
        <position position="55"/>
    </location>
    <ligand>
        <name>Zn(2+)</name>
        <dbReference type="ChEBI" id="CHEBI:29105"/>
    </ligand>
</feature>
<evidence type="ECO:0000256" key="15">
    <source>
        <dbReference type="PIRSR" id="PIRSR000409-3"/>
    </source>
</evidence>
<dbReference type="InterPro" id="IPR036217">
    <property type="entry name" value="MethylDNA_cys_MeTrfase_DNAb"/>
</dbReference>
<evidence type="ECO:0000256" key="4">
    <source>
        <dbReference type="ARBA" id="ARBA00022553"/>
    </source>
</evidence>
<evidence type="ECO:0000256" key="7">
    <source>
        <dbReference type="ARBA" id="ARBA00022723"/>
    </source>
</evidence>
<dbReference type="CDD" id="cd06445">
    <property type="entry name" value="ATase"/>
    <property type="match status" value="1"/>
</dbReference>
<dbReference type="PANTHER" id="PTHR10815">
    <property type="entry name" value="METHYLATED-DNA--PROTEIN-CYSTEINE METHYLTRANSFERASE"/>
    <property type="match status" value="1"/>
</dbReference>
<feature type="binding site" evidence="15">
    <location>
        <position position="86"/>
    </location>
    <ligand>
        <name>Zn(2+)</name>
        <dbReference type="ChEBI" id="CHEBI:29105"/>
    </ligand>
</feature>
<dbReference type="SMART" id="SM00342">
    <property type="entry name" value="HTH_ARAC"/>
    <property type="match status" value="1"/>
</dbReference>
<feature type="active site" description="Nucleophile; methyl group acceptor from either O6-methylguanine or O4-methylthymine" evidence="14">
    <location>
        <position position="336"/>
    </location>
</feature>
<dbReference type="InterPro" id="IPR004026">
    <property type="entry name" value="Ada_DNA_repair_Zn-bd"/>
</dbReference>
<gene>
    <name evidence="17" type="ORF">C8N42_106158</name>
</gene>
<dbReference type="PIRSF" id="PIRSF000409">
    <property type="entry name" value="Ada"/>
    <property type="match status" value="1"/>
</dbReference>
<dbReference type="PANTHER" id="PTHR10815:SF5">
    <property type="entry name" value="METHYLATED-DNA--PROTEIN-CYSTEINE METHYLTRANSFERASE"/>
    <property type="match status" value="1"/>
</dbReference>
<evidence type="ECO:0000256" key="1">
    <source>
        <dbReference type="ARBA" id="ARBA00001286"/>
    </source>
</evidence>
<feature type="domain" description="HTH araC/xylS-type" evidence="16">
    <location>
        <begin position="125"/>
        <end position="199"/>
    </location>
</feature>
<comment type="catalytic activity">
    <reaction evidence="13">
        <text>a 6-O-methyl-2'-deoxyguanosine in DNA + L-cysteinyl-[protein] = S-methyl-L-cysteinyl-[protein] + a 2'-deoxyguanosine in DNA</text>
        <dbReference type="Rhea" id="RHEA:24000"/>
        <dbReference type="Rhea" id="RHEA-COMP:10131"/>
        <dbReference type="Rhea" id="RHEA-COMP:10132"/>
        <dbReference type="Rhea" id="RHEA-COMP:11367"/>
        <dbReference type="Rhea" id="RHEA-COMP:11368"/>
        <dbReference type="ChEBI" id="CHEBI:29950"/>
        <dbReference type="ChEBI" id="CHEBI:82612"/>
        <dbReference type="ChEBI" id="CHEBI:85445"/>
        <dbReference type="ChEBI" id="CHEBI:85448"/>
        <dbReference type="EC" id="2.1.1.63"/>
    </reaction>
</comment>
<feature type="binding site" evidence="15">
    <location>
        <position position="59"/>
    </location>
    <ligand>
        <name>Zn(2+)</name>
        <dbReference type="ChEBI" id="CHEBI:29105"/>
    </ligand>
</feature>
<dbReference type="InterPro" id="IPR036631">
    <property type="entry name" value="MGMT_N_sf"/>
</dbReference>
<dbReference type="InterPro" id="IPR001497">
    <property type="entry name" value="MethylDNA_cys_MeTrfase_AS"/>
</dbReference>
<dbReference type="EC" id="2.1.1.63" evidence="3"/>
<dbReference type="PROSITE" id="PS00374">
    <property type="entry name" value="MGMT"/>
    <property type="match status" value="1"/>
</dbReference>
<dbReference type="GO" id="GO:0008270">
    <property type="term" value="F:zinc ion binding"/>
    <property type="evidence" value="ECO:0007669"/>
    <property type="project" value="InterPro"/>
</dbReference>
<keyword evidence="12" id="KW-0234">DNA repair</keyword>
<evidence type="ECO:0000256" key="8">
    <source>
        <dbReference type="ARBA" id="ARBA00022763"/>
    </source>
</evidence>
<evidence type="ECO:0000256" key="5">
    <source>
        <dbReference type="ARBA" id="ARBA00022603"/>
    </source>
</evidence>
<keyword evidence="5 17" id="KW-0489">Methyltransferase</keyword>
<dbReference type="FunFam" id="1.10.10.10:FF:000214">
    <property type="entry name" value="Methylated-DNA--protein-cysteine methyltransferase"/>
    <property type="match status" value="1"/>
</dbReference>
<keyword evidence="4" id="KW-0597">Phosphoprotein</keyword>
<dbReference type="InterPro" id="IPR016221">
    <property type="entry name" value="Bifunct_regulatory_prot_Ada"/>
</dbReference>
<sequence>MPLSRRTSLDIPAIVSPMTLFDLPDADTLYAALLARDPSYEGRAWVGVSSTGVFCRFTCPARKPKQENCLWFDNLGACLEAGFRPCKRCQPLKAATDAEPVIEELLAALNERPDHRWCEADVTAMGYDRGTVRRAFKRHFGMSFLELARLERLRRGFEVLSEGGTVLEAGLEAGFSSPSAFRARVGALLGMAPSTLSLDPLLSIDWIDTPLGPMIAVADTHRLHLLEFMDRKALPTELKKLAAGAKGRLGFGRTQVHDQTAQELTEYFDGKRARFTVPLAYHGSGFYGQVWDALCAIPAGETRSYGTLAREIGRPSATRAVAQANGANQIGILIPCHRVIGADGALTGYGGGLWRKQRLLEIEAGYARAAKAESALQP</sequence>
<dbReference type="Proteomes" id="UP000244077">
    <property type="component" value="Unassembled WGS sequence"/>
</dbReference>
<dbReference type="GO" id="GO:0003700">
    <property type="term" value="F:DNA-binding transcription factor activity"/>
    <property type="evidence" value="ECO:0007669"/>
    <property type="project" value="InterPro"/>
</dbReference>
<name>A0A2T5HM35_9RHOB</name>
<dbReference type="SUPFAM" id="SSF46767">
    <property type="entry name" value="Methylated DNA-protein cysteine methyltransferase, C-terminal domain"/>
    <property type="match status" value="1"/>
</dbReference>
<dbReference type="InterPro" id="IPR008332">
    <property type="entry name" value="MethylG_MeTrfase_N"/>
</dbReference>
<dbReference type="GO" id="GO:0006281">
    <property type="term" value="P:DNA repair"/>
    <property type="evidence" value="ECO:0007669"/>
    <property type="project" value="UniProtKB-KW"/>
</dbReference>
<comment type="catalytic activity">
    <reaction evidence="1">
        <text>a 4-O-methyl-thymidine in DNA + L-cysteinyl-[protein] = a thymidine in DNA + S-methyl-L-cysteinyl-[protein]</text>
        <dbReference type="Rhea" id="RHEA:53428"/>
        <dbReference type="Rhea" id="RHEA-COMP:10131"/>
        <dbReference type="Rhea" id="RHEA-COMP:10132"/>
        <dbReference type="Rhea" id="RHEA-COMP:13555"/>
        <dbReference type="Rhea" id="RHEA-COMP:13556"/>
        <dbReference type="ChEBI" id="CHEBI:29950"/>
        <dbReference type="ChEBI" id="CHEBI:82612"/>
        <dbReference type="ChEBI" id="CHEBI:137386"/>
        <dbReference type="ChEBI" id="CHEBI:137387"/>
        <dbReference type="EC" id="2.1.1.63"/>
    </reaction>
</comment>
<dbReference type="Gene3D" id="3.30.160.70">
    <property type="entry name" value="Methylated DNA-protein cysteine methyltransferase domain"/>
    <property type="match status" value="1"/>
</dbReference>
<dbReference type="Gene3D" id="1.10.10.10">
    <property type="entry name" value="Winged helix-like DNA-binding domain superfamily/Winged helix DNA-binding domain"/>
    <property type="match status" value="1"/>
</dbReference>
<dbReference type="EMBL" id="QAOH01000006">
    <property type="protein sequence ID" value="PTQ72648.1"/>
    <property type="molecule type" value="Genomic_DNA"/>
</dbReference>
<comment type="similarity">
    <text evidence="2">Belongs to the MGMT family.</text>
</comment>
<dbReference type="Pfam" id="PF02870">
    <property type="entry name" value="Methyltransf_1N"/>
    <property type="match status" value="1"/>
</dbReference>
<evidence type="ECO:0000256" key="11">
    <source>
        <dbReference type="ARBA" id="ARBA00023159"/>
    </source>
</evidence>
<keyword evidence="18" id="KW-1185">Reference proteome</keyword>
<evidence type="ECO:0000256" key="9">
    <source>
        <dbReference type="ARBA" id="ARBA00022833"/>
    </source>
</evidence>
<evidence type="ECO:0000256" key="3">
    <source>
        <dbReference type="ARBA" id="ARBA00011918"/>
    </source>
</evidence>
<keyword evidence="7 15" id="KW-0479">Metal-binding</keyword>
<keyword evidence="10" id="KW-0238">DNA-binding</keyword>
<evidence type="ECO:0000313" key="17">
    <source>
        <dbReference type="EMBL" id="PTQ72648.1"/>
    </source>
</evidence>
<keyword evidence="8" id="KW-0227">DNA damage</keyword>
<dbReference type="Pfam" id="PF01035">
    <property type="entry name" value="DNA_binding_1"/>
    <property type="match status" value="1"/>
</dbReference>
<dbReference type="Gene3D" id="3.40.10.10">
    <property type="entry name" value="DNA Methylphosphotriester Repair Domain"/>
    <property type="match status" value="1"/>
</dbReference>
<dbReference type="FunFam" id="3.30.160.70:FF:000001">
    <property type="entry name" value="Methylated-DNA--protein-cysteine methyltransferase"/>
    <property type="match status" value="1"/>
</dbReference>
<keyword evidence="6 17" id="KW-0808">Transferase</keyword>
<dbReference type="InterPro" id="IPR014048">
    <property type="entry name" value="MethylDNA_cys_MeTrfase_DNA-bd"/>
</dbReference>
<dbReference type="PROSITE" id="PS01124">
    <property type="entry name" value="HTH_ARAC_FAMILY_2"/>
    <property type="match status" value="1"/>
</dbReference>
<feature type="binding site" evidence="15">
    <location>
        <position position="89"/>
    </location>
    <ligand>
        <name>Zn(2+)</name>
        <dbReference type="ChEBI" id="CHEBI:29105"/>
    </ligand>
</feature>
<evidence type="ECO:0000256" key="6">
    <source>
        <dbReference type="ARBA" id="ARBA00022679"/>
    </source>
</evidence>
<dbReference type="SUPFAM" id="SSF57884">
    <property type="entry name" value="Ada DNA repair protein, N-terminal domain (N-Ada 10)"/>
    <property type="match status" value="1"/>
</dbReference>
<evidence type="ECO:0000256" key="14">
    <source>
        <dbReference type="PIRSR" id="PIRSR000409-1"/>
    </source>
</evidence>
<dbReference type="Pfam" id="PF12833">
    <property type="entry name" value="HTH_18"/>
    <property type="match status" value="1"/>
</dbReference>
<dbReference type="InterPro" id="IPR018060">
    <property type="entry name" value="HTH_AraC"/>
</dbReference>
<organism evidence="17 18">
    <name type="scientific">Celeribacter persicus</name>
    <dbReference type="NCBI Taxonomy" id="1651082"/>
    <lineage>
        <taxon>Bacteria</taxon>
        <taxon>Pseudomonadati</taxon>
        <taxon>Pseudomonadota</taxon>
        <taxon>Alphaproteobacteria</taxon>
        <taxon>Rhodobacterales</taxon>
        <taxon>Roseobacteraceae</taxon>
        <taxon>Celeribacter</taxon>
    </lineage>
</organism>